<protein>
    <submittedName>
        <fullName evidence="2">Uncharacterized protein</fullName>
    </submittedName>
</protein>
<evidence type="ECO:0000256" key="1">
    <source>
        <dbReference type="SAM" id="MobiDB-lite"/>
    </source>
</evidence>
<name>W6XJQ5_COCC2</name>
<dbReference type="Proteomes" id="UP000053841">
    <property type="component" value="Unassembled WGS sequence"/>
</dbReference>
<sequence>MQNQHVTPPSSFTQQALTPPPTDKKPFAQARRAVALFTAIFTARQTGSHTKQESWTEFQLTPGEYAELDRLLSRDEVLLGFVKDKIRYDYDPESHRLVVRMPTGIHELFIDGVEDAIRCWLKTIRGQPGNAAGFAHKVRPARSTAIYFPVDNSLCNAKSKHEPDASFWHEDAQYPGVIVEVSFSQKREALERLAETYLLDSDASVRVVVGLDIGYDRNETSEATLSVWRTQIFHTADGDELRVVKVVADEAFRNKQGEPTNHLGLRLSLSDFACEELTEGVMDDKWPEIIISTQQLCQYLFAAEHKFKLPDALVKHTIAPRVKKRKRSATPPEKITSSDEAMFAKQEERAAKRAECDSDYEERSSINSLSD</sequence>
<dbReference type="EMBL" id="KI964939">
    <property type="protein sequence ID" value="EUC27392.1"/>
    <property type="molecule type" value="Genomic_DNA"/>
</dbReference>
<evidence type="ECO:0000313" key="3">
    <source>
        <dbReference type="Proteomes" id="UP000053841"/>
    </source>
</evidence>
<dbReference type="KEGG" id="bze:COCCADRAFT_111831"/>
<evidence type="ECO:0000313" key="2">
    <source>
        <dbReference type="EMBL" id="EUC27392.1"/>
    </source>
</evidence>
<feature type="region of interest" description="Disordered" evidence="1">
    <location>
        <begin position="1"/>
        <end position="25"/>
    </location>
</feature>
<organism evidence="2 3">
    <name type="scientific">Cochliobolus carbonum (strain 26-R-13)</name>
    <name type="common">Maize leaf spot fungus</name>
    <name type="synonym">Bipolaris zeicola</name>
    <dbReference type="NCBI Taxonomy" id="930089"/>
    <lineage>
        <taxon>Eukaryota</taxon>
        <taxon>Fungi</taxon>
        <taxon>Dikarya</taxon>
        <taxon>Ascomycota</taxon>
        <taxon>Pezizomycotina</taxon>
        <taxon>Dothideomycetes</taxon>
        <taxon>Pleosporomycetidae</taxon>
        <taxon>Pleosporales</taxon>
        <taxon>Pleosporineae</taxon>
        <taxon>Pleosporaceae</taxon>
        <taxon>Bipolaris</taxon>
    </lineage>
</organism>
<dbReference type="HOGENOM" id="CLU_044860_2_0_1"/>
<feature type="region of interest" description="Disordered" evidence="1">
    <location>
        <begin position="321"/>
        <end position="371"/>
    </location>
</feature>
<feature type="compositionally biased region" description="Basic and acidic residues" evidence="1">
    <location>
        <begin position="345"/>
        <end position="364"/>
    </location>
</feature>
<proteinExistence type="predicted"/>
<dbReference type="GeneID" id="19144354"/>
<dbReference type="OrthoDB" id="3485856at2759"/>
<accession>W6XJQ5</accession>
<feature type="compositionally biased region" description="Polar residues" evidence="1">
    <location>
        <begin position="1"/>
        <end position="17"/>
    </location>
</feature>
<dbReference type="eggNOG" id="ENOG502SN70">
    <property type="taxonomic scope" value="Eukaryota"/>
</dbReference>
<dbReference type="RefSeq" id="XP_007718308.1">
    <property type="nucleotide sequence ID" value="XM_007720118.1"/>
</dbReference>
<reference evidence="2 3" key="1">
    <citation type="journal article" date="2013" name="PLoS Genet.">
        <title>Comparative genome structure, secondary metabolite, and effector coding capacity across Cochliobolus pathogens.</title>
        <authorList>
            <person name="Condon B.J."/>
            <person name="Leng Y."/>
            <person name="Wu D."/>
            <person name="Bushley K.E."/>
            <person name="Ohm R.A."/>
            <person name="Otillar R."/>
            <person name="Martin J."/>
            <person name="Schackwitz W."/>
            <person name="Grimwood J."/>
            <person name="MohdZainudin N."/>
            <person name="Xue C."/>
            <person name="Wang R."/>
            <person name="Manning V.A."/>
            <person name="Dhillon B."/>
            <person name="Tu Z.J."/>
            <person name="Steffenson B.J."/>
            <person name="Salamov A."/>
            <person name="Sun H."/>
            <person name="Lowry S."/>
            <person name="LaButti K."/>
            <person name="Han J."/>
            <person name="Copeland A."/>
            <person name="Lindquist E."/>
            <person name="Barry K."/>
            <person name="Schmutz J."/>
            <person name="Baker S.E."/>
            <person name="Ciuffetti L.M."/>
            <person name="Grigoriev I.V."/>
            <person name="Zhong S."/>
            <person name="Turgeon B.G."/>
        </authorList>
    </citation>
    <scope>NUCLEOTIDE SEQUENCE [LARGE SCALE GENOMIC DNA]</scope>
    <source>
        <strain evidence="2 3">26-R-13</strain>
    </source>
</reference>
<gene>
    <name evidence="2" type="ORF">COCCADRAFT_111831</name>
</gene>
<keyword evidence="3" id="KW-1185">Reference proteome</keyword>
<dbReference type="AlphaFoldDB" id="W6XJQ5"/>